<evidence type="ECO:0000313" key="2">
    <source>
        <dbReference type="EMBL" id="WMV24241.1"/>
    </source>
</evidence>
<proteinExistence type="predicted"/>
<dbReference type="Proteomes" id="UP001234989">
    <property type="component" value="Chromosome 4"/>
</dbReference>
<dbReference type="PANTHER" id="PTHR33232:SF22">
    <property type="entry name" value="SIEVE ELEMENT OCCLUSION B"/>
    <property type="match status" value="1"/>
</dbReference>
<dbReference type="InterPro" id="IPR027942">
    <property type="entry name" value="SEO_N"/>
</dbReference>
<sequence>MSLLHSLTTYVWDTKVAITFAAFSQLYGEFGRLVHQYTTNPLAKSVAIIMELPEIMTCQDVLKQKFDAIHDLIDKMLDVTKCIIEFRDVQSSHNQHVITQGLKMLINTAHISTAAYWTMRAAVMCAAMILNLIAIGREQISSTLEAWEISSLAHKLANILDHLRKVLNFCHQKIGTWSSAEYEYSSSGQSAVQLESCLRQKVGEAAEYSTNQKRRGCVFIG</sequence>
<feature type="domain" description="Sieve element occlusion N-terminal" evidence="1">
    <location>
        <begin position="1"/>
        <end position="181"/>
    </location>
</feature>
<dbReference type="GO" id="GO:0010088">
    <property type="term" value="P:phloem development"/>
    <property type="evidence" value="ECO:0007669"/>
    <property type="project" value="InterPro"/>
</dbReference>
<name>A0AAF0QJ57_SOLVR</name>
<keyword evidence="3" id="KW-1185">Reference proteome</keyword>
<dbReference type="InterPro" id="IPR039299">
    <property type="entry name" value="SEOA"/>
</dbReference>
<dbReference type="Pfam" id="PF14576">
    <property type="entry name" value="SEO_N"/>
    <property type="match status" value="1"/>
</dbReference>
<reference evidence="2" key="1">
    <citation type="submission" date="2023-08" db="EMBL/GenBank/DDBJ databases">
        <title>A de novo genome assembly of Solanum verrucosum Schlechtendal, a Mexican diploid species geographically isolated from the other diploid A-genome species in potato relatives.</title>
        <authorList>
            <person name="Hosaka K."/>
        </authorList>
    </citation>
    <scope>NUCLEOTIDE SEQUENCE</scope>
    <source>
        <tissue evidence="2">Young leaves</tissue>
    </source>
</reference>
<protein>
    <recommendedName>
        <fullName evidence="1">Sieve element occlusion N-terminal domain-containing protein</fullName>
    </recommendedName>
</protein>
<organism evidence="2 3">
    <name type="scientific">Solanum verrucosum</name>
    <dbReference type="NCBI Taxonomy" id="315347"/>
    <lineage>
        <taxon>Eukaryota</taxon>
        <taxon>Viridiplantae</taxon>
        <taxon>Streptophyta</taxon>
        <taxon>Embryophyta</taxon>
        <taxon>Tracheophyta</taxon>
        <taxon>Spermatophyta</taxon>
        <taxon>Magnoliopsida</taxon>
        <taxon>eudicotyledons</taxon>
        <taxon>Gunneridae</taxon>
        <taxon>Pentapetalae</taxon>
        <taxon>asterids</taxon>
        <taxon>lamiids</taxon>
        <taxon>Solanales</taxon>
        <taxon>Solanaceae</taxon>
        <taxon>Solanoideae</taxon>
        <taxon>Solaneae</taxon>
        <taxon>Solanum</taxon>
    </lineage>
</organism>
<dbReference type="AlphaFoldDB" id="A0AAF0QJ57"/>
<accession>A0AAF0QJ57</accession>
<evidence type="ECO:0000259" key="1">
    <source>
        <dbReference type="Pfam" id="PF14576"/>
    </source>
</evidence>
<gene>
    <name evidence="2" type="ORF">MTR67_017626</name>
</gene>
<dbReference type="EMBL" id="CP133615">
    <property type="protein sequence ID" value="WMV24241.1"/>
    <property type="molecule type" value="Genomic_DNA"/>
</dbReference>
<evidence type="ECO:0000313" key="3">
    <source>
        <dbReference type="Proteomes" id="UP001234989"/>
    </source>
</evidence>
<dbReference type="PANTHER" id="PTHR33232">
    <property type="entry name" value="PROTEIN SIEVE ELEMENT OCCLUSION B-LIKE"/>
    <property type="match status" value="1"/>
</dbReference>